<dbReference type="GO" id="GO:0005829">
    <property type="term" value="C:cytosol"/>
    <property type="evidence" value="ECO:0007669"/>
    <property type="project" value="TreeGrafter"/>
</dbReference>
<reference evidence="1" key="1">
    <citation type="submission" date="2018-05" db="EMBL/GenBank/DDBJ databases">
        <authorList>
            <person name="Lanie J.A."/>
            <person name="Ng W.-L."/>
            <person name="Kazmierczak K.M."/>
            <person name="Andrzejewski T.M."/>
            <person name="Davidsen T.M."/>
            <person name="Wayne K.J."/>
            <person name="Tettelin H."/>
            <person name="Glass J.I."/>
            <person name="Rusch D."/>
            <person name="Podicherti R."/>
            <person name="Tsui H.-C.T."/>
            <person name="Winkler M.E."/>
        </authorList>
    </citation>
    <scope>NUCLEOTIDE SEQUENCE</scope>
</reference>
<dbReference type="PANTHER" id="PTHR30327">
    <property type="entry name" value="UNCHARACTERIZED PROTEIN YQGE"/>
    <property type="match status" value="1"/>
</dbReference>
<name>A0A383DZ02_9ZZZZ</name>
<dbReference type="Gene3D" id="3.40.1740.10">
    <property type="entry name" value="VC0467-like"/>
    <property type="match status" value="1"/>
</dbReference>
<protein>
    <submittedName>
        <fullName evidence="1">Uncharacterized protein</fullName>
    </submittedName>
</protein>
<dbReference type="EMBL" id="UINC01221204">
    <property type="protein sequence ID" value="SVE49443.1"/>
    <property type="molecule type" value="Genomic_DNA"/>
</dbReference>
<dbReference type="SUPFAM" id="SSF143456">
    <property type="entry name" value="VC0467-like"/>
    <property type="match status" value="1"/>
</dbReference>
<dbReference type="InterPro" id="IPR003774">
    <property type="entry name" value="AlgH-like"/>
</dbReference>
<gene>
    <name evidence="1" type="ORF">METZ01_LOCUS502297</name>
</gene>
<evidence type="ECO:0000313" key="1">
    <source>
        <dbReference type="EMBL" id="SVE49443.1"/>
    </source>
</evidence>
<organism evidence="1">
    <name type="scientific">marine metagenome</name>
    <dbReference type="NCBI Taxonomy" id="408172"/>
    <lineage>
        <taxon>unclassified sequences</taxon>
        <taxon>metagenomes</taxon>
        <taxon>ecological metagenomes</taxon>
    </lineage>
</organism>
<dbReference type="AlphaFoldDB" id="A0A383DZ02"/>
<proteinExistence type="predicted"/>
<accession>A0A383DZ02</accession>
<dbReference type="Pfam" id="PF02622">
    <property type="entry name" value="DUF179"/>
    <property type="match status" value="1"/>
</dbReference>
<sequence length="166" mass="18957">MKKVFIYFFLILLLNFNISLQALDLPKNYLKGKFYESVKDNFLVATEKMNDPRFEKTVIVMFENDENGSWGLVINKPLGLIPLGELIDLSENSNSNKKDLHNVEIPIFWGGPVDINKILILHSKEYESETTKNYENISISSDYKTLIEIADNKGPKNKLVILGISS</sequence>
<dbReference type="PANTHER" id="PTHR30327:SF1">
    <property type="entry name" value="UPF0301 PROTEIN YQGE"/>
    <property type="match status" value="1"/>
</dbReference>
<feature type="non-terminal residue" evidence="1">
    <location>
        <position position="166"/>
    </location>
</feature>